<evidence type="ECO:0000256" key="1">
    <source>
        <dbReference type="ARBA" id="ARBA00004526"/>
    </source>
</evidence>
<evidence type="ECO:0000256" key="11">
    <source>
        <dbReference type="SAM" id="SignalP"/>
    </source>
</evidence>
<evidence type="ECO:0000256" key="4">
    <source>
        <dbReference type="ARBA" id="ARBA00023078"/>
    </source>
</evidence>
<keyword evidence="6" id="KW-0464">Manganese</keyword>
<dbReference type="InterPro" id="IPR002628">
    <property type="entry name" value="PsbO"/>
</dbReference>
<dbReference type="Gene3D" id="3.30.2050.10">
    <property type="entry name" value="photosynthetic oxygen evolving center domain"/>
    <property type="match status" value="1"/>
</dbReference>
<accession>A0A977PTK6</accession>
<dbReference type="Proteomes" id="UP001065613">
    <property type="component" value="Chromosome"/>
</dbReference>
<evidence type="ECO:0000256" key="10">
    <source>
        <dbReference type="ARBA" id="ARBA00046136"/>
    </source>
</evidence>
<dbReference type="InterPro" id="IPR011250">
    <property type="entry name" value="OMP/PagP_B-barrel"/>
</dbReference>
<dbReference type="AlphaFoldDB" id="A0A977PTK6"/>
<dbReference type="EMBL" id="CP073041">
    <property type="protein sequence ID" value="UXE58946.1"/>
    <property type="molecule type" value="Genomic_DNA"/>
</dbReference>
<evidence type="ECO:0000256" key="9">
    <source>
        <dbReference type="ARBA" id="ARBA00043037"/>
    </source>
</evidence>
<keyword evidence="11" id="KW-0732">Signal</keyword>
<reference evidence="12" key="1">
    <citation type="submission" date="2021-04" db="EMBL/GenBank/DDBJ databases">
        <title>Genome sequence of Woronichinia naegeliana from Washington state freshwater lake bloom.</title>
        <authorList>
            <person name="Dreher T.W."/>
        </authorList>
    </citation>
    <scope>NUCLEOTIDE SEQUENCE</scope>
    <source>
        <strain evidence="12">WA131</strain>
    </source>
</reference>
<sequence>MRFRSIIVAFLSLCLGILSLLNCGSALAVDKSQLTYDEIIGTGLANACPAISSFTRGTIAVEANSTYTIADLCLEPQQFFVKEEPLNKRQSAEFVQGKLLTRYTTSLEQIRGSVLVSNDGVLTFKEKDGIDFQPITVLLPGGEEVPFFFTIKNFVGKTEPGFTSINSSTDFVGTFKVPSYRGAGFLDPKARGVYTGYDNAVALPASADSKELQRTNVKQTPIGKGTLSLQVTQVDGETGEIGGIFESIQPSDTDLGAKEPVDVKVRGIFYAKVES</sequence>
<dbReference type="Pfam" id="PF01716">
    <property type="entry name" value="MSP"/>
    <property type="match status" value="1"/>
</dbReference>
<dbReference type="GO" id="GO:0009654">
    <property type="term" value="C:photosystem II oxygen evolving complex"/>
    <property type="evidence" value="ECO:0007669"/>
    <property type="project" value="InterPro"/>
</dbReference>
<evidence type="ECO:0000256" key="5">
    <source>
        <dbReference type="ARBA" id="ARBA00023136"/>
    </source>
</evidence>
<evidence type="ECO:0000313" key="12">
    <source>
        <dbReference type="EMBL" id="UXE58946.1"/>
    </source>
</evidence>
<feature type="signal peptide" evidence="11">
    <location>
        <begin position="1"/>
        <end position="28"/>
    </location>
</feature>
<dbReference type="PANTHER" id="PTHR34058">
    <property type="entry name" value="OXYGEN-EVOLVING ENHANCER PROTEIN 1-2, CHLOROPLASTIC"/>
    <property type="match status" value="1"/>
</dbReference>
<dbReference type="GO" id="GO:0042549">
    <property type="term" value="P:photosystem II stabilization"/>
    <property type="evidence" value="ECO:0007669"/>
    <property type="project" value="InterPro"/>
</dbReference>
<dbReference type="KEGG" id="wna:KA717_23490"/>
<dbReference type="FunFam" id="3.30.2050.10:FF:000001">
    <property type="entry name" value="Oxygen-evolving enhancer protein 1, chloroplastic"/>
    <property type="match status" value="1"/>
</dbReference>
<dbReference type="SUPFAM" id="SSF56925">
    <property type="entry name" value="OMPA-like"/>
    <property type="match status" value="1"/>
</dbReference>
<dbReference type="GO" id="GO:0010207">
    <property type="term" value="P:photosystem II assembly"/>
    <property type="evidence" value="ECO:0007669"/>
    <property type="project" value="InterPro"/>
</dbReference>
<gene>
    <name evidence="12" type="ORF">KA717_23490</name>
</gene>
<evidence type="ECO:0000256" key="6">
    <source>
        <dbReference type="ARBA" id="ARBA00023211"/>
    </source>
</evidence>
<comment type="function">
    <text evidence="10">One of the extrinsic, lumenal subunits of photosystem II (PSII), which stabilize and protect the oxygen-evolving complex. PSII is a light-driven water plastoquinone oxidoreductase, using light energy to abstract electrons from H(2)O, generating a proton gradient subsequently used for ATP formation. Required for dimerization of PSII and for binding of PsbQ to PSII.</text>
</comment>
<evidence type="ECO:0000256" key="8">
    <source>
        <dbReference type="ARBA" id="ARBA00039796"/>
    </source>
</evidence>
<dbReference type="GO" id="GO:0031676">
    <property type="term" value="C:plasma membrane-derived thylakoid membrane"/>
    <property type="evidence" value="ECO:0007669"/>
    <property type="project" value="UniProtKB-SubCell"/>
</dbReference>
<protein>
    <recommendedName>
        <fullName evidence="8">Photosystem II extrinsic protein O</fullName>
    </recommendedName>
    <alternativeName>
        <fullName evidence="9">Photosystem II manganese-stabilizing polypeptide</fullName>
    </alternativeName>
</protein>
<feature type="chain" id="PRO_5037516866" description="Photosystem II extrinsic protein O" evidence="11">
    <location>
        <begin position="29"/>
        <end position="275"/>
    </location>
</feature>
<keyword evidence="3" id="KW-0602">Photosynthesis</keyword>
<comment type="similarity">
    <text evidence="2">Belongs to the PsbO family.</text>
</comment>
<name>A0A977PTK6_9CYAN</name>
<evidence type="ECO:0000256" key="2">
    <source>
        <dbReference type="ARBA" id="ARBA00009838"/>
    </source>
</evidence>
<evidence type="ECO:0000256" key="3">
    <source>
        <dbReference type="ARBA" id="ARBA00022531"/>
    </source>
</evidence>
<comment type="subcellular location">
    <subcellularLocation>
        <location evidence="1">Cellular thylakoid membrane</location>
        <topology evidence="1">Peripheral membrane protein</topology>
        <orientation evidence="1">Lumenal side</orientation>
    </subcellularLocation>
</comment>
<organism evidence="12">
    <name type="scientific">Woronichinia naegeliana WA131</name>
    <dbReference type="NCBI Taxonomy" id="2824559"/>
    <lineage>
        <taxon>Bacteria</taxon>
        <taxon>Bacillati</taxon>
        <taxon>Cyanobacteriota</taxon>
        <taxon>Cyanophyceae</taxon>
        <taxon>Synechococcales</taxon>
        <taxon>Coelosphaeriaceae</taxon>
        <taxon>Woronichinia</taxon>
    </lineage>
</organism>
<keyword evidence="4" id="KW-0793">Thylakoid</keyword>
<evidence type="ECO:0000256" key="7">
    <source>
        <dbReference type="ARBA" id="ARBA00023276"/>
    </source>
</evidence>
<dbReference type="Gene3D" id="2.40.160.30">
    <property type="entry name" value="Photosystem II, cytochrome c-550 precursor"/>
    <property type="match status" value="1"/>
</dbReference>
<keyword evidence="7" id="KW-0604">Photosystem II</keyword>
<keyword evidence="5" id="KW-0472">Membrane</keyword>
<proteinExistence type="inferred from homology"/>
<dbReference type="GO" id="GO:0010242">
    <property type="term" value="F:oxygen evolving activity"/>
    <property type="evidence" value="ECO:0007669"/>
    <property type="project" value="InterPro"/>
</dbReference>